<sequence>MGDLSRFCCLNAGCPGHGKRNHGNLTVPARYGPNSTRVLRCSTCQARFSERKGTPLYGTRLSADTVVSVLAHVAEGAGARKTARLVGVHRDTITRYIRQAGEHAQQLHDELVALSPPHERTPAR</sequence>
<reference evidence="2" key="1">
    <citation type="journal article" date="2023" name="Mar. Drugs">
        <title>Gemmata algarum, a Novel Planctomycete Isolated from an Algal Mat, Displays Antimicrobial Activity.</title>
        <authorList>
            <person name="Kumar G."/>
            <person name="Kallscheuer N."/>
            <person name="Kashif M."/>
            <person name="Ahamad S."/>
            <person name="Jagadeeshwari U."/>
            <person name="Pannikurungottu S."/>
            <person name="Haufschild T."/>
            <person name="Kabuu M."/>
            <person name="Sasikala C."/>
            <person name="Jogler C."/>
            <person name="Ramana C."/>
        </authorList>
    </citation>
    <scope>NUCLEOTIDE SEQUENCE [LARGE SCALE GENOMIC DNA]</scope>
    <source>
        <strain evidence="2">JC673</strain>
    </source>
</reference>
<accession>A0ABU5ES87</accession>
<dbReference type="RefSeq" id="WP_320684934.1">
    <property type="nucleotide sequence ID" value="NZ_JAXBLV010000008.1"/>
</dbReference>
<dbReference type="Proteomes" id="UP001272242">
    <property type="component" value="Unassembled WGS sequence"/>
</dbReference>
<organism evidence="1 2">
    <name type="scientific">Gemmata algarum</name>
    <dbReference type="NCBI Taxonomy" id="2975278"/>
    <lineage>
        <taxon>Bacteria</taxon>
        <taxon>Pseudomonadati</taxon>
        <taxon>Planctomycetota</taxon>
        <taxon>Planctomycetia</taxon>
        <taxon>Gemmatales</taxon>
        <taxon>Gemmataceae</taxon>
        <taxon>Gemmata</taxon>
    </lineage>
</organism>
<gene>
    <name evidence="1" type="ORF">R5W23_006278</name>
</gene>
<name>A0ABU5ES87_9BACT</name>
<evidence type="ECO:0000313" key="2">
    <source>
        <dbReference type="Proteomes" id="UP001272242"/>
    </source>
</evidence>
<keyword evidence="2" id="KW-1185">Reference proteome</keyword>
<proteinExistence type="predicted"/>
<protein>
    <submittedName>
        <fullName evidence="1">Helix-turn-helix domain-containing protein</fullName>
    </submittedName>
</protein>
<comment type="caution">
    <text evidence="1">The sequence shown here is derived from an EMBL/GenBank/DDBJ whole genome shotgun (WGS) entry which is preliminary data.</text>
</comment>
<evidence type="ECO:0000313" key="1">
    <source>
        <dbReference type="EMBL" id="MDY3557941.1"/>
    </source>
</evidence>
<dbReference type="EMBL" id="JAXBLV010000008">
    <property type="protein sequence ID" value="MDY3557941.1"/>
    <property type="molecule type" value="Genomic_DNA"/>
</dbReference>